<sequence>MNPTYPGVYIQELPSAVRTITGVPTSVAAFVGPAPRGPADRPVHITSYSDFERIFGGLAKDVTGPQPSTKDKPRARRT</sequence>
<feature type="region of interest" description="Disordered" evidence="1">
    <location>
        <begin position="59"/>
        <end position="78"/>
    </location>
</feature>
<proteinExistence type="predicted"/>
<gene>
    <name evidence="2" type="ORF">ACFFQA_36965</name>
</gene>
<organism evidence="2 3">
    <name type="scientific">Allokutzneria oryzae</name>
    <dbReference type="NCBI Taxonomy" id="1378989"/>
    <lineage>
        <taxon>Bacteria</taxon>
        <taxon>Bacillati</taxon>
        <taxon>Actinomycetota</taxon>
        <taxon>Actinomycetes</taxon>
        <taxon>Pseudonocardiales</taxon>
        <taxon>Pseudonocardiaceae</taxon>
        <taxon>Allokutzneria</taxon>
    </lineage>
</organism>
<name>A0ABV6A900_9PSEU</name>
<evidence type="ECO:0000313" key="2">
    <source>
        <dbReference type="EMBL" id="MFB9909558.1"/>
    </source>
</evidence>
<dbReference type="PANTHER" id="PTHR35861:SF1">
    <property type="entry name" value="PHAGE TAIL SHEATH PROTEIN"/>
    <property type="match status" value="1"/>
</dbReference>
<comment type="caution">
    <text evidence="2">The sequence shown here is derived from an EMBL/GenBank/DDBJ whole genome shotgun (WGS) entry which is preliminary data.</text>
</comment>
<dbReference type="InterPro" id="IPR052042">
    <property type="entry name" value="Tail_sheath_structural"/>
</dbReference>
<dbReference type="PANTHER" id="PTHR35861">
    <property type="match status" value="1"/>
</dbReference>
<reference evidence="2 3" key="1">
    <citation type="submission" date="2024-09" db="EMBL/GenBank/DDBJ databases">
        <authorList>
            <person name="Sun Q."/>
            <person name="Mori K."/>
        </authorList>
    </citation>
    <scope>NUCLEOTIDE SEQUENCE [LARGE SCALE GENOMIC DNA]</scope>
    <source>
        <strain evidence="2 3">TBRC 7907</strain>
    </source>
</reference>
<dbReference type="EMBL" id="JBHLZU010000036">
    <property type="protein sequence ID" value="MFB9909558.1"/>
    <property type="molecule type" value="Genomic_DNA"/>
</dbReference>
<dbReference type="RefSeq" id="WP_377862465.1">
    <property type="nucleotide sequence ID" value="NZ_JBHLZU010000036.1"/>
</dbReference>
<protein>
    <recommendedName>
        <fullName evidence="4">DUF397 domain-containing protein</fullName>
    </recommendedName>
</protein>
<evidence type="ECO:0000313" key="3">
    <source>
        <dbReference type="Proteomes" id="UP001589693"/>
    </source>
</evidence>
<evidence type="ECO:0008006" key="4">
    <source>
        <dbReference type="Google" id="ProtNLM"/>
    </source>
</evidence>
<dbReference type="Proteomes" id="UP001589693">
    <property type="component" value="Unassembled WGS sequence"/>
</dbReference>
<evidence type="ECO:0000256" key="1">
    <source>
        <dbReference type="SAM" id="MobiDB-lite"/>
    </source>
</evidence>
<dbReference type="Gene3D" id="3.40.50.11780">
    <property type="match status" value="1"/>
</dbReference>
<keyword evidence="3" id="KW-1185">Reference proteome</keyword>
<accession>A0ABV6A900</accession>